<dbReference type="EMBL" id="JBBUTF010000009">
    <property type="protein sequence ID" value="MEK8026733.1"/>
    <property type="molecule type" value="Genomic_DNA"/>
</dbReference>
<dbReference type="Proteomes" id="UP001368500">
    <property type="component" value="Unassembled WGS sequence"/>
</dbReference>
<keyword evidence="1 5" id="KW-0560">Oxidoreductase</keyword>
<feature type="domain" description="Mannitol dehydrogenase C-terminal" evidence="4">
    <location>
        <begin position="287"/>
        <end position="477"/>
    </location>
</feature>
<evidence type="ECO:0000259" key="4">
    <source>
        <dbReference type="Pfam" id="PF08125"/>
    </source>
</evidence>
<evidence type="ECO:0000259" key="3">
    <source>
        <dbReference type="Pfam" id="PF01232"/>
    </source>
</evidence>
<feature type="domain" description="Mannitol dehydrogenase N-terminal" evidence="3">
    <location>
        <begin position="36"/>
        <end position="278"/>
    </location>
</feature>
<dbReference type="InterPro" id="IPR000669">
    <property type="entry name" value="Mannitol_DH"/>
</dbReference>
<dbReference type="SUPFAM" id="SSF51735">
    <property type="entry name" value="NAD(P)-binding Rossmann-fold domains"/>
    <property type="match status" value="1"/>
</dbReference>
<dbReference type="InterPro" id="IPR008927">
    <property type="entry name" value="6-PGluconate_DH-like_C_sf"/>
</dbReference>
<evidence type="ECO:0000313" key="6">
    <source>
        <dbReference type="Proteomes" id="UP001368500"/>
    </source>
</evidence>
<protein>
    <submittedName>
        <fullName evidence="5">Mannitol dehydrogenase family protein</fullName>
        <ecNumber evidence="5">1.1.1.-</ecNumber>
    </submittedName>
</protein>
<comment type="caution">
    <text evidence="5">The sequence shown here is derived from an EMBL/GenBank/DDBJ whole genome shotgun (WGS) entry which is preliminary data.</text>
</comment>
<accession>A0ABU9BAY4</accession>
<dbReference type="Pfam" id="PF08125">
    <property type="entry name" value="Mannitol_dh_C"/>
    <property type="match status" value="1"/>
</dbReference>
<dbReference type="PANTHER" id="PTHR43362:SF1">
    <property type="entry name" value="MANNITOL DEHYDROGENASE 2-RELATED"/>
    <property type="match status" value="1"/>
</dbReference>
<evidence type="ECO:0000256" key="1">
    <source>
        <dbReference type="ARBA" id="ARBA00023002"/>
    </source>
</evidence>
<dbReference type="PANTHER" id="PTHR43362">
    <property type="entry name" value="MANNITOL DEHYDROGENASE DSF1-RELATED"/>
    <property type="match status" value="1"/>
</dbReference>
<evidence type="ECO:0000313" key="5">
    <source>
        <dbReference type="EMBL" id="MEK8026733.1"/>
    </source>
</evidence>
<reference evidence="5 6" key="1">
    <citation type="submission" date="2024-04" db="EMBL/GenBank/DDBJ databases">
        <title>Novel species of the genus Ideonella isolated from streams.</title>
        <authorList>
            <person name="Lu H."/>
        </authorList>
    </citation>
    <scope>NUCLEOTIDE SEQUENCE [LARGE SCALE GENOMIC DNA]</scope>
    <source>
        <strain evidence="5 6">BYS139W</strain>
    </source>
</reference>
<gene>
    <name evidence="5" type="ORF">AACH11_12245</name>
</gene>
<dbReference type="InterPro" id="IPR036291">
    <property type="entry name" value="NAD(P)-bd_dom_sf"/>
</dbReference>
<dbReference type="Gene3D" id="1.10.1040.10">
    <property type="entry name" value="N-(1-d-carboxylethyl)-l-norvaline Dehydrogenase, domain 2"/>
    <property type="match status" value="1"/>
</dbReference>
<dbReference type="Pfam" id="PF01232">
    <property type="entry name" value="Mannitol_dh"/>
    <property type="match status" value="1"/>
</dbReference>
<name>A0ABU9BAY4_9BURK</name>
<dbReference type="InterPro" id="IPR013328">
    <property type="entry name" value="6PGD_dom2"/>
</dbReference>
<dbReference type="InterPro" id="IPR050988">
    <property type="entry name" value="Mannitol_DH/Oxidoreductase"/>
</dbReference>
<dbReference type="PRINTS" id="PR00084">
    <property type="entry name" value="MTLDHDRGNASE"/>
</dbReference>
<organism evidence="5 6">
    <name type="scientific">Pseudaquabacterium rugosum</name>
    <dbReference type="NCBI Taxonomy" id="2984194"/>
    <lineage>
        <taxon>Bacteria</taxon>
        <taxon>Pseudomonadati</taxon>
        <taxon>Pseudomonadota</taxon>
        <taxon>Betaproteobacteria</taxon>
        <taxon>Burkholderiales</taxon>
        <taxon>Sphaerotilaceae</taxon>
        <taxon>Pseudaquabacterium</taxon>
    </lineage>
</organism>
<dbReference type="EC" id="1.1.1.-" evidence="5"/>
<dbReference type="GO" id="GO:0016491">
    <property type="term" value="F:oxidoreductase activity"/>
    <property type="evidence" value="ECO:0007669"/>
    <property type="project" value="UniProtKB-KW"/>
</dbReference>
<dbReference type="InterPro" id="IPR013118">
    <property type="entry name" value="Mannitol_DH_C"/>
</dbReference>
<dbReference type="InterPro" id="IPR013131">
    <property type="entry name" value="Mannitol_DH_N"/>
</dbReference>
<dbReference type="Gene3D" id="3.40.50.720">
    <property type="entry name" value="NAD(P)-binding Rossmann-like Domain"/>
    <property type="match status" value="1"/>
</dbReference>
<keyword evidence="6" id="KW-1185">Reference proteome</keyword>
<sequence>MSLPTPDRLRTATLAQAAAAAQRPAALPQDLRIGHLHLGLGAFHRAHQALYTEAVIAGGDHRWGICAVALRNPALVQALQAQDGLYSVTERHGEQRRSRIVGAIARTLHAPSQPQAVLDALRDPAITVVTLTVTEKGYGQQPATGTLDETDPDIAHDLRQPRTPRSTLGVLAEGLRLRRPDAPLSLLSCDNMAGNGRTLRRLLLQYAEAVDPALARHIDALAACPDSMVDRIVPAATEATRAEAAAAIGLDDAAALVCEPYTQWVIEDDFRAPRPAWERAGALLVPDVRPYQTLKLRMLNGSHSAIAYLGQLAGLPTVADVMADARLGPWVRALMHEELRTSLQAPAGFDAAAYGDALLHRFENPALQHRTAQIASDGTQKVPVRWLGALRDHLAAGRPAPRLEAALAAWLHYLVCPHDARGAALQRTDPGAAPLQAALRAAATPEAQVAAALAHGAVFGPDDWPAGLRQRLAAALQRLAAGGLGALLTPQAPGAPGSPPAG</sequence>
<feature type="region of interest" description="Disordered" evidence="2">
    <location>
        <begin position="139"/>
        <end position="161"/>
    </location>
</feature>
<evidence type="ECO:0000256" key="2">
    <source>
        <dbReference type="SAM" id="MobiDB-lite"/>
    </source>
</evidence>
<dbReference type="SUPFAM" id="SSF48179">
    <property type="entry name" value="6-phosphogluconate dehydrogenase C-terminal domain-like"/>
    <property type="match status" value="1"/>
</dbReference>
<proteinExistence type="predicted"/>